<dbReference type="AlphaFoldDB" id="A0A660L2S3"/>
<name>A0A660L2S3_9ACTN</name>
<comment type="caution">
    <text evidence="2">The sequence shown here is derived from an EMBL/GenBank/DDBJ whole genome shotgun (WGS) entry which is preliminary data.</text>
</comment>
<dbReference type="EMBL" id="RBIL01000002">
    <property type="protein sequence ID" value="RKQ88186.1"/>
    <property type="molecule type" value="Genomic_DNA"/>
</dbReference>
<keyword evidence="1" id="KW-0812">Transmembrane</keyword>
<keyword evidence="1" id="KW-1133">Transmembrane helix</keyword>
<keyword evidence="1" id="KW-0472">Membrane</keyword>
<dbReference type="Proteomes" id="UP000278962">
    <property type="component" value="Unassembled WGS sequence"/>
</dbReference>
<evidence type="ECO:0000256" key="1">
    <source>
        <dbReference type="SAM" id="Phobius"/>
    </source>
</evidence>
<protein>
    <submittedName>
        <fullName evidence="2">Uncharacterized protein</fullName>
    </submittedName>
</protein>
<accession>A0A660L2S3</accession>
<sequence>MFVGLVKDPGSGWGLPGDHPEPPRRRFALPAIPWRPLVWITAVVLMFVVSRAVGGWAGYALMLLAVLVGSLRLDRQLGPPSRGLRDYQS</sequence>
<proteinExistence type="predicted"/>
<gene>
    <name evidence="2" type="ORF">C8N24_6227</name>
</gene>
<keyword evidence="3" id="KW-1185">Reference proteome</keyword>
<evidence type="ECO:0000313" key="3">
    <source>
        <dbReference type="Proteomes" id="UP000278962"/>
    </source>
</evidence>
<reference evidence="2 3" key="1">
    <citation type="submission" date="2018-10" db="EMBL/GenBank/DDBJ databases">
        <title>Genomic Encyclopedia of Archaeal and Bacterial Type Strains, Phase II (KMG-II): from individual species to whole genera.</title>
        <authorList>
            <person name="Goeker M."/>
        </authorList>
    </citation>
    <scope>NUCLEOTIDE SEQUENCE [LARGE SCALE GENOMIC DNA]</scope>
    <source>
        <strain evidence="2 3">DSM 14954</strain>
    </source>
</reference>
<feature type="transmembrane region" description="Helical" evidence="1">
    <location>
        <begin position="32"/>
        <end position="50"/>
    </location>
</feature>
<organism evidence="2 3">
    <name type="scientific">Solirubrobacter pauli</name>
    <dbReference type="NCBI Taxonomy" id="166793"/>
    <lineage>
        <taxon>Bacteria</taxon>
        <taxon>Bacillati</taxon>
        <taxon>Actinomycetota</taxon>
        <taxon>Thermoleophilia</taxon>
        <taxon>Solirubrobacterales</taxon>
        <taxon>Solirubrobacteraceae</taxon>
        <taxon>Solirubrobacter</taxon>
    </lineage>
</organism>
<evidence type="ECO:0000313" key="2">
    <source>
        <dbReference type="EMBL" id="RKQ88186.1"/>
    </source>
</evidence>
<dbReference type="RefSeq" id="WP_121257474.1">
    <property type="nucleotide sequence ID" value="NZ_RBIL01000002.1"/>
</dbReference>
<dbReference type="OrthoDB" id="3196263at2"/>